<protein>
    <submittedName>
        <fullName evidence="1">Uncharacterized protein</fullName>
    </submittedName>
</protein>
<accession>A0ACC2V208</accession>
<evidence type="ECO:0000313" key="2">
    <source>
        <dbReference type="Proteomes" id="UP001227268"/>
    </source>
</evidence>
<name>A0ACC2V208_9TREE</name>
<organism evidence="1 2">
    <name type="scientific">Naganishia friedmannii</name>
    <dbReference type="NCBI Taxonomy" id="89922"/>
    <lineage>
        <taxon>Eukaryota</taxon>
        <taxon>Fungi</taxon>
        <taxon>Dikarya</taxon>
        <taxon>Basidiomycota</taxon>
        <taxon>Agaricomycotina</taxon>
        <taxon>Tremellomycetes</taxon>
        <taxon>Filobasidiales</taxon>
        <taxon>Filobasidiaceae</taxon>
        <taxon>Naganishia</taxon>
    </lineage>
</organism>
<proteinExistence type="predicted"/>
<sequence length="458" mass="51972">MYQVLPDAKPDQGQQDLDEEPSTLLDRQNPLRPSRDNTGRLAGTQRRKDLLIPRITVDRYRDDPSLGNGKDWSGEEWIHVKDVLLKVEAEGKEQDEALKALLDRPNVVLSIRKVKALIRNWRLEYPLVSSLCVITSELTYSFYSSMVPLDTSYRRSAASAIRSQYLFRYVCSSVSEDDIKNQNWAGKEKPKDKQHDAKSAADLLLSRTLPATRTRAGMAANEVCQLAYIRRRIGDAAEEGRKVHCRKEAEEAMEIQIDDQFTPDNWIPRSNHLIRLAGKHPMNAEVDSAELYDAGFITPTKLHYVRSHGAVPRLSWGKHVLEVFSDPPGMLDAVELSMNQLASDHPSIEIPVTIACDGIRRGEVNLVKRSAACLRSIFPTHVGGRQVKWVKKMWISKAENSSHYHIYDNRVLPAFITDGHSMLAKAFRHHLDTAYMERNLNSVICRPAHNQLIPLGRE</sequence>
<comment type="caution">
    <text evidence="1">The sequence shown here is derived from an EMBL/GenBank/DDBJ whole genome shotgun (WGS) entry which is preliminary data.</text>
</comment>
<dbReference type="EMBL" id="JASBWT010000036">
    <property type="protein sequence ID" value="KAJ9092657.1"/>
    <property type="molecule type" value="Genomic_DNA"/>
</dbReference>
<evidence type="ECO:0000313" key="1">
    <source>
        <dbReference type="EMBL" id="KAJ9092657.1"/>
    </source>
</evidence>
<dbReference type="Proteomes" id="UP001227268">
    <property type="component" value="Unassembled WGS sequence"/>
</dbReference>
<keyword evidence="2" id="KW-1185">Reference proteome</keyword>
<reference evidence="1" key="1">
    <citation type="submission" date="2023-04" db="EMBL/GenBank/DDBJ databases">
        <title>Draft Genome sequencing of Naganishia species isolated from polar environments using Oxford Nanopore Technology.</title>
        <authorList>
            <person name="Leo P."/>
            <person name="Venkateswaran K."/>
        </authorList>
    </citation>
    <scope>NUCLEOTIDE SEQUENCE</scope>
    <source>
        <strain evidence="1">MNA-CCFEE 5423</strain>
    </source>
</reference>
<gene>
    <name evidence="1" type="ORF">QFC21_006721</name>
</gene>